<dbReference type="Proteomes" id="UP001595891">
    <property type="component" value="Unassembled WGS sequence"/>
</dbReference>
<sequence length="245" mass="25389">MRRRNLLANLAVTAAAAASSPILGGTAQANEALLGEVLVAGLRDAMLGLGGPVGDPPPEQLPAELSRALADFHACRYGSLAVRLPRLIRAGHALGNSEMDHALLSQSYVLATRMDEAAAIAVGLGGTMLRDHGGGFSPITVQLHLISAENSAGDPAAALGAARVIAPQKLPSVERRSRYYTDVAAAFAQLGRRDECVRALLTAEHHAPEETHARPAVKSLISGLLVSGRTAPELRGLAARSGVLT</sequence>
<evidence type="ECO:0000313" key="3">
    <source>
        <dbReference type="Proteomes" id="UP001595891"/>
    </source>
</evidence>
<organism evidence="2 3">
    <name type="scientific">Sphaerisporangium corydalis</name>
    <dbReference type="NCBI Taxonomy" id="1441875"/>
    <lineage>
        <taxon>Bacteria</taxon>
        <taxon>Bacillati</taxon>
        <taxon>Actinomycetota</taxon>
        <taxon>Actinomycetes</taxon>
        <taxon>Streptosporangiales</taxon>
        <taxon>Streptosporangiaceae</taxon>
        <taxon>Sphaerisporangium</taxon>
    </lineage>
</organism>
<accession>A0ABV9EFM4</accession>
<feature type="signal peptide" evidence="1">
    <location>
        <begin position="1"/>
        <end position="24"/>
    </location>
</feature>
<evidence type="ECO:0000256" key="1">
    <source>
        <dbReference type="SAM" id="SignalP"/>
    </source>
</evidence>
<name>A0ABV9EFM4_9ACTN</name>
<dbReference type="RefSeq" id="WP_262844478.1">
    <property type="nucleotide sequence ID" value="NZ_JANZYP010000029.1"/>
</dbReference>
<evidence type="ECO:0008006" key="4">
    <source>
        <dbReference type="Google" id="ProtNLM"/>
    </source>
</evidence>
<dbReference type="InterPro" id="IPR006311">
    <property type="entry name" value="TAT_signal"/>
</dbReference>
<keyword evidence="3" id="KW-1185">Reference proteome</keyword>
<keyword evidence="1" id="KW-0732">Signal</keyword>
<reference evidence="3" key="1">
    <citation type="journal article" date="2019" name="Int. J. Syst. Evol. Microbiol.">
        <title>The Global Catalogue of Microorganisms (GCM) 10K type strain sequencing project: providing services to taxonomists for standard genome sequencing and annotation.</title>
        <authorList>
            <consortium name="The Broad Institute Genomics Platform"/>
            <consortium name="The Broad Institute Genome Sequencing Center for Infectious Disease"/>
            <person name="Wu L."/>
            <person name="Ma J."/>
        </authorList>
    </citation>
    <scope>NUCLEOTIDE SEQUENCE [LARGE SCALE GENOMIC DNA]</scope>
    <source>
        <strain evidence="3">CCUG 49560</strain>
    </source>
</reference>
<feature type="chain" id="PRO_5047381852" description="Transcriptional regulator" evidence="1">
    <location>
        <begin position="25"/>
        <end position="245"/>
    </location>
</feature>
<proteinExistence type="predicted"/>
<gene>
    <name evidence="2" type="ORF">ACFO8L_19190</name>
</gene>
<evidence type="ECO:0000313" key="2">
    <source>
        <dbReference type="EMBL" id="MFC4588222.1"/>
    </source>
</evidence>
<protein>
    <recommendedName>
        <fullName evidence="4">Transcriptional regulator</fullName>
    </recommendedName>
</protein>
<comment type="caution">
    <text evidence="2">The sequence shown here is derived from an EMBL/GenBank/DDBJ whole genome shotgun (WGS) entry which is preliminary data.</text>
</comment>
<dbReference type="EMBL" id="JBHSFN010000011">
    <property type="protein sequence ID" value="MFC4588222.1"/>
    <property type="molecule type" value="Genomic_DNA"/>
</dbReference>
<dbReference type="PROSITE" id="PS51318">
    <property type="entry name" value="TAT"/>
    <property type="match status" value="1"/>
</dbReference>